<keyword evidence="4" id="KW-1185">Reference proteome</keyword>
<organism evidence="3 4">
    <name type="scientific">Hymenobacter mucosus</name>
    <dbReference type="NCBI Taxonomy" id="1411120"/>
    <lineage>
        <taxon>Bacteria</taxon>
        <taxon>Pseudomonadati</taxon>
        <taxon>Bacteroidota</taxon>
        <taxon>Cytophagia</taxon>
        <taxon>Cytophagales</taxon>
        <taxon>Hymenobacteraceae</taxon>
        <taxon>Hymenobacter</taxon>
    </lineage>
</organism>
<name>A0A239A1B9_9BACT</name>
<dbReference type="GO" id="GO:0008270">
    <property type="term" value="F:zinc ion binding"/>
    <property type="evidence" value="ECO:0007669"/>
    <property type="project" value="InterPro"/>
</dbReference>
<evidence type="ECO:0000313" key="3">
    <source>
        <dbReference type="EMBL" id="SNR88814.1"/>
    </source>
</evidence>
<evidence type="ECO:0000259" key="2">
    <source>
        <dbReference type="SMART" id="SM00507"/>
    </source>
</evidence>
<protein>
    <submittedName>
        <fullName evidence="3">5-methylcytosine-specific restriction endonuclease McrA</fullName>
    </submittedName>
</protein>
<feature type="compositionally biased region" description="Low complexity" evidence="1">
    <location>
        <begin position="1"/>
        <end position="11"/>
    </location>
</feature>
<dbReference type="AlphaFoldDB" id="A0A239A1B9"/>
<keyword evidence="3" id="KW-0540">Nuclease</keyword>
<dbReference type="Gene3D" id="1.10.30.50">
    <property type="match status" value="1"/>
</dbReference>
<dbReference type="InterPro" id="IPR052892">
    <property type="entry name" value="NA-targeting_endonuclease"/>
</dbReference>
<keyword evidence="3" id="KW-0378">Hydrolase</keyword>
<dbReference type="RefSeq" id="WP_089333770.1">
    <property type="nucleotide sequence ID" value="NZ_FZNS01000010.1"/>
</dbReference>
<dbReference type="PANTHER" id="PTHR33877">
    <property type="entry name" value="SLL1193 PROTEIN"/>
    <property type="match status" value="1"/>
</dbReference>
<dbReference type="SMART" id="SM00507">
    <property type="entry name" value="HNHc"/>
    <property type="match status" value="1"/>
</dbReference>
<dbReference type="CDD" id="cd00085">
    <property type="entry name" value="HNHc"/>
    <property type="match status" value="1"/>
</dbReference>
<dbReference type="InterPro" id="IPR002711">
    <property type="entry name" value="HNH"/>
</dbReference>
<gene>
    <name evidence="3" type="ORF">SAMN06269173_11097</name>
</gene>
<dbReference type="EMBL" id="FZNS01000010">
    <property type="protein sequence ID" value="SNR88814.1"/>
    <property type="molecule type" value="Genomic_DNA"/>
</dbReference>
<sequence>MCPTPTTAATTDRPKRTQGQNWITPKKRLAIYLRDGFCCAYCGKGIEAGVTLTLDHLKPYSLGGAISDHKNLITACLNCNSARGNRSLKAFVEVSAAYHQREGQEVLAYIRRQVRRVLKTKVAGEMLAQRGSCRKVLDEVQGGRPV</sequence>
<dbReference type="InterPro" id="IPR003615">
    <property type="entry name" value="HNH_nuc"/>
</dbReference>
<proteinExistence type="predicted"/>
<dbReference type="GO" id="GO:0004519">
    <property type="term" value="F:endonuclease activity"/>
    <property type="evidence" value="ECO:0007669"/>
    <property type="project" value="UniProtKB-KW"/>
</dbReference>
<keyword evidence="3" id="KW-0255">Endonuclease</keyword>
<dbReference type="Proteomes" id="UP000198310">
    <property type="component" value="Unassembled WGS sequence"/>
</dbReference>
<evidence type="ECO:0000313" key="4">
    <source>
        <dbReference type="Proteomes" id="UP000198310"/>
    </source>
</evidence>
<evidence type="ECO:0000256" key="1">
    <source>
        <dbReference type="SAM" id="MobiDB-lite"/>
    </source>
</evidence>
<dbReference type="Pfam" id="PF01844">
    <property type="entry name" value="HNH"/>
    <property type="match status" value="1"/>
</dbReference>
<feature type="region of interest" description="Disordered" evidence="1">
    <location>
        <begin position="1"/>
        <end position="20"/>
    </location>
</feature>
<feature type="domain" description="HNH nuclease" evidence="2">
    <location>
        <begin position="26"/>
        <end position="81"/>
    </location>
</feature>
<dbReference type="GO" id="GO:0003676">
    <property type="term" value="F:nucleic acid binding"/>
    <property type="evidence" value="ECO:0007669"/>
    <property type="project" value="InterPro"/>
</dbReference>
<dbReference type="PANTHER" id="PTHR33877:SF2">
    <property type="entry name" value="OS07G0170200 PROTEIN"/>
    <property type="match status" value="1"/>
</dbReference>
<accession>A0A239A1B9</accession>
<reference evidence="4" key="1">
    <citation type="submission" date="2017-06" db="EMBL/GenBank/DDBJ databases">
        <authorList>
            <person name="Varghese N."/>
            <person name="Submissions S."/>
        </authorList>
    </citation>
    <scope>NUCLEOTIDE SEQUENCE [LARGE SCALE GENOMIC DNA]</scope>
    <source>
        <strain evidence="4">DSM 28041</strain>
    </source>
</reference>